<proteinExistence type="predicted"/>
<gene>
    <name evidence="1" type="ORF">EI427_03780</name>
</gene>
<dbReference type="GO" id="GO:0016616">
    <property type="term" value="F:oxidoreductase activity, acting on the CH-OH group of donors, NAD or NADP as acceptor"/>
    <property type="evidence" value="ECO:0007669"/>
    <property type="project" value="TreeGrafter"/>
</dbReference>
<dbReference type="Proteomes" id="UP000267268">
    <property type="component" value="Chromosome 1"/>
</dbReference>
<dbReference type="PROSITE" id="PS00061">
    <property type="entry name" value="ADH_SHORT"/>
    <property type="match status" value="1"/>
</dbReference>
<dbReference type="PRINTS" id="PR00081">
    <property type="entry name" value="GDHRDH"/>
</dbReference>
<evidence type="ECO:0000313" key="1">
    <source>
        <dbReference type="EMBL" id="AZQ61372.1"/>
    </source>
</evidence>
<dbReference type="AlphaFoldDB" id="A0A3S9NZL6"/>
<dbReference type="PANTHER" id="PTHR45458">
    <property type="entry name" value="SHORT-CHAIN DEHYDROGENASE/REDUCTASE SDR"/>
    <property type="match status" value="1"/>
</dbReference>
<dbReference type="InterPro" id="IPR020904">
    <property type="entry name" value="Sc_DH/Rdtase_CS"/>
</dbReference>
<sequence length="235" mass="25652">MSNIFISGTSRGLGYGFAEYFLNKNDNVYGISRSSNDVLTAFDKFHFNEVDLTQISEIENKVTAALEGVTEIQLVVLNAGILGTIKSMEDASITEMNKVLNVNLWANKLILDAIFKLGIKVNQVIAISSGASINGNKGWSGYSISKAALNMMVKLYAVEQTKTHFTALAPGLIDTTMQDYLCNVSSTEFPSISRLKDARDTTAMPKPLEAAQHIADLFPALLLMPSGSYQDVRKL</sequence>
<accession>A0A3S9NZL6</accession>
<dbReference type="EMBL" id="CP034562">
    <property type="protein sequence ID" value="AZQ61372.1"/>
    <property type="molecule type" value="Genomic_DNA"/>
</dbReference>
<dbReference type="RefSeq" id="WP_126611783.1">
    <property type="nucleotide sequence ID" value="NZ_CP034562.1"/>
</dbReference>
<protein>
    <submittedName>
        <fullName evidence="1">SDR family NAD(P)-dependent oxidoreductase</fullName>
    </submittedName>
</protein>
<dbReference type="InterPro" id="IPR052184">
    <property type="entry name" value="SDR_enzymes"/>
</dbReference>
<dbReference type="KEGG" id="fll:EI427_03780"/>
<dbReference type="Pfam" id="PF00106">
    <property type="entry name" value="adh_short"/>
    <property type="match status" value="1"/>
</dbReference>
<dbReference type="InterPro" id="IPR036291">
    <property type="entry name" value="NAD(P)-bd_dom_sf"/>
</dbReference>
<dbReference type="OrthoDB" id="9794387at2"/>
<keyword evidence="2" id="KW-1185">Reference proteome</keyword>
<name>A0A3S9NZL6_9BACT</name>
<reference evidence="1 2" key="1">
    <citation type="submission" date="2018-12" db="EMBL/GenBank/DDBJ databases">
        <title>Flammeovirga pectinis sp. nov., isolated from the gut of the Korean scallop, Patinopecten yessoensis.</title>
        <authorList>
            <person name="Bae J.-W."/>
            <person name="Jeong Y.-S."/>
            <person name="Kang W."/>
        </authorList>
    </citation>
    <scope>NUCLEOTIDE SEQUENCE [LARGE SCALE GENOMIC DNA]</scope>
    <source>
        <strain evidence="1 2">L12M1</strain>
    </source>
</reference>
<evidence type="ECO:0000313" key="2">
    <source>
        <dbReference type="Proteomes" id="UP000267268"/>
    </source>
</evidence>
<organism evidence="1 2">
    <name type="scientific">Flammeovirga pectinis</name>
    <dbReference type="NCBI Taxonomy" id="2494373"/>
    <lineage>
        <taxon>Bacteria</taxon>
        <taxon>Pseudomonadati</taxon>
        <taxon>Bacteroidota</taxon>
        <taxon>Cytophagia</taxon>
        <taxon>Cytophagales</taxon>
        <taxon>Flammeovirgaceae</taxon>
        <taxon>Flammeovirga</taxon>
    </lineage>
</organism>
<dbReference type="Gene3D" id="3.40.50.720">
    <property type="entry name" value="NAD(P)-binding Rossmann-like Domain"/>
    <property type="match status" value="1"/>
</dbReference>
<dbReference type="PANTHER" id="PTHR45458:SF2">
    <property type="entry name" value="OXIDOREDUCTASE, SHORT CHAIN DEHYDROGENASE_REDUCTASE FAMILY SUPERFAMILY (AFU_ORTHOLOGUE AFUA_3G13450)"/>
    <property type="match status" value="1"/>
</dbReference>
<dbReference type="SUPFAM" id="SSF51735">
    <property type="entry name" value="NAD(P)-binding Rossmann-fold domains"/>
    <property type="match status" value="1"/>
</dbReference>
<dbReference type="InterPro" id="IPR002347">
    <property type="entry name" value="SDR_fam"/>
</dbReference>